<name>A0AAD3CTP1_9STRA</name>
<dbReference type="Proteomes" id="UP001054902">
    <property type="component" value="Unassembled WGS sequence"/>
</dbReference>
<protein>
    <submittedName>
        <fullName evidence="1">Uncharacterized protein</fullName>
    </submittedName>
</protein>
<dbReference type="AlphaFoldDB" id="A0AAD3CTP1"/>
<gene>
    <name evidence="1" type="ORF">CTEN210_08368</name>
</gene>
<reference evidence="1 2" key="1">
    <citation type="journal article" date="2021" name="Sci. Rep.">
        <title>The genome of the diatom Chaetoceros tenuissimus carries an ancient integrated fragment of an extant virus.</title>
        <authorList>
            <person name="Hongo Y."/>
            <person name="Kimura K."/>
            <person name="Takaki Y."/>
            <person name="Yoshida Y."/>
            <person name="Baba S."/>
            <person name="Kobayashi G."/>
            <person name="Nagasaki K."/>
            <person name="Hano T."/>
            <person name="Tomaru Y."/>
        </authorList>
    </citation>
    <scope>NUCLEOTIDE SEQUENCE [LARGE SCALE GENOMIC DNA]</scope>
    <source>
        <strain evidence="1 2">NIES-3715</strain>
    </source>
</reference>
<dbReference type="EMBL" id="BLLK01000045">
    <property type="protein sequence ID" value="GFH51892.1"/>
    <property type="molecule type" value="Genomic_DNA"/>
</dbReference>
<proteinExistence type="predicted"/>
<evidence type="ECO:0000313" key="1">
    <source>
        <dbReference type="EMBL" id="GFH51892.1"/>
    </source>
</evidence>
<evidence type="ECO:0000313" key="2">
    <source>
        <dbReference type="Proteomes" id="UP001054902"/>
    </source>
</evidence>
<organism evidence="1 2">
    <name type="scientific">Chaetoceros tenuissimus</name>
    <dbReference type="NCBI Taxonomy" id="426638"/>
    <lineage>
        <taxon>Eukaryota</taxon>
        <taxon>Sar</taxon>
        <taxon>Stramenopiles</taxon>
        <taxon>Ochrophyta</taxon>
        <taxon>Bacillariophyta</taxon>
        <taxon>Coscinodiscophyceae</taxon>
        <taxon>Chaetocerotophycidae</taxon>
        <taxon>Chaetocerotales</taxon>
        <taxon>Chaetocerotaceae</taxon>
        <taxon>Chaetoceros</taxon>
    </lineage>
</organism>
<sequence length="471" mass="54384">MQFMDKPIERRIESWDIQSPNHNYSFVMEKNTLVTKKGESFWNWRSRIAAYTNSIEDIDKEVIDTSESNRCIVLKFVHTNKANINHEEEKKEENDEIDFKQLYYNRPLEELLTIVVTTSPIKSNPSTEVLEKTFETFVLGGHAFAFKCPKVVVCDGCRILGDAVQGRGGKTQKISKKYSNAKQSLRNGIATNDQAENYRLFKVGMNKLCADAANNETSPFHNARVVELDDRHGYGFALRHALYHEVKTPYVCVIQHDRTFMRRTPMEEVVRAMINKEHGDIKYVGISMRSNLSYRDIFISKYGKSLGQELLDMVIYPEELKLDSSLYGPNGSSLHDIEVVGKLRKTLESIASAYQHNIQCKSHTFETEEGKHQLSLTPTLYWYDNTHIVETSHYRDYIFNPHYRMVARGGFVEDRLSPLITRRVERLGLKKGHDKFKSYLLDDHSGYFFTGHLDGGSYISQEEKDKLKKGT</sequence>
<accession>A0AAD3CTP1</accession>
<keyword evidence="2" id="KW-1185">Reference proteome</keyword>
<comment type="caution">
    <text evidence="1">The sequence shown here is derived from an EMBL/GenBank/DDBJ whole genome shotgun (WGS) entry which is preliminary data.</text>
</comment>